<dbReference type="AlphaFoldDB" id="A0A4Z1CDD0"/>
<dbReference type="EMBL" id="SRRO01000001">
    <property type="protein sequence ID" value="TGN63108.1"/>
    <property type="molecule type" value="Genomic_DNA"/>
</dbReference>
<dbReference type="Proteomes" id="UP000297496">
    <property type="component" value="Unassembled WGS sequence"/>
</dbReference>
<dbReference type="OrthoDB" id="3783351at2"/>
<dbReference type="PROSITE" id="PS51318">
    <property type="entry name" value="TAT"/>
    <property type="match status" value="1"/>
</dbReference>
<proteinExistence type="predicted"/>
<reference evidence="2 3" key="1">
    <citation type="submission" date="2019-04" db="EMBL/GenBank/DDBJ databases">
        <title>Three New Species of Nocardioides, Nocardioides euryhalodurans sp. nov., Nocardioides seonyuensis sp. nov. and Nocardioides eburneoflavus sp. nov. Isolated from Soil.</title>
        <authorList>
            <person name="Roh S.G."/>
            <person name="Lee C."/>
            <person name="Kim M.-K."/>
            <person name="Kim S.B."/>
        </authorList>
    </citation>
    <scope>NUCLEOTIDE SEQUENCE [LARGE SCALE GENOMIC DNA]</scope>
    <source>
        <strain evidence="2 3">MMS17-SY213</strain>
    </source>
</reference>
<keyword evidence="3" id="KW-1185">Reference proteome</keyword>
<feature type="chain" id="PRO_5021198535" evidence="1">
    <location>
        <begin position="37"/>
        <end position="268"/>
    </location>
</feature>
<organism evidence="2 3">
    <name type="scientific">Nocardioides eburneiflavus</name>
    <dbReference type="NCBI Taxonomy" id="2518372"/>
    <lineage>
        <taxon>Bacteria</taxon>
        <taxon>Bacillati</taxon>
        <taxon>Actinomycetota</taxon>
        <taxon>Actinomycetes</taxon>
        <taxon>Propionibacteriales</taxon>
        <taxon>Nocardioidaceae</taxon>
        <taxon>Nocardioides</taxon>
    </lineage>
</organism>
<name>A0A4Z1CDD0_9ACTN</name>
<dbReference type="RefSeq" id="WP_135837650.1">
    <property type="nucleotide sequence ID" value="NZ_SRRO01000001.1"/>
</dbReference>
<protein>
    <submittedName>
        <fullName evidence="2">Uncharacterized protein</fullName>
    </submittedName>
</protein>
<feature type="signal peptide" evidence="1">
    <location>
        <begin position="1"/>
        <end position="36"/>
    </location>
</feature>
<sequence>MSTTVSSNMPSRRNVVRSAAWTVPVVAASTAVPAYAASCGSTTYPYTLTWRTVTYATTTTGSGSTLTKTGTATIPGPAGSSPVIATFTSTQVGIDSRTSGNLTVQANNYPNVGATGGTGLLLQHQGIVAGRNASRQVVRIQFDRPVTGLRFTITDIDANNAAGGNQSADFWDRVELTGNRTFTATPRGGGNVYVIGTGVAGSENNAGEGPWRMYNNSTVASDNGDSAGNIAVTYAGAVQDITLTYWNARGTGNQAIFLSGFTFDALGC</sequence>
<dbReference type="InterPro" id="IPR006311">
    <property type="entry name" value="TAT_signal"/>
</dbReference>
<keyword evidence="1" id="KW-0732">Signal</keyword>
<comment type="caution">
    <text evidence="2">The sequence shown here is derived from an EMBL/GenBank/DDBJ whole genome shotgun (WGS) entry which is preliminary data.</text>
</comment>
<gene>
    <name evidence="2" type="ORF">EXE59_03485</name>
</gene>
<accession>A0A4Z1CDD0</accession>
<evidence type="ECO:0000313" key="3">
    <source>
        <dbReference type="Proteomes" id="UP000297496"/>
    </source>
</evidence>
<evidence type="ECO:0000313" key="2">
    <source>
        <dbReference type="EMBL" id="TGN63108.1"/>
    </source>
</evidence>
<evidence type="ECO:0000256" key="1">
    <source>
        <dbReference type="SAM" id="SignalP"/>
    </source>
</evidence>